<proteinExistence type="predicted"/>
<feature type="domain" description="Amine oxidase" evidence="1">
    <location>
        <begin position="28"/>
        <end position="444"/>
    </location>
</feature>
<dbReference type="PANTHER" id="PTHR42923:SF47">
    <property type="entry name" value="BLR3003 PROTEIN"/>
    <property type="match status" value="1"/>
</dbReference>
<evidence type="ECO:0000259" key="1">
    <source>
        <dbReference type="Pfam" id="PF01593"/>
    </source>
</evidence>
<dbReference type="Proteomes" id="UP000521922">
    <property type="component" value="Unassembled WGS sequence"/>
</dbReference>
<keyword evidence="3" id="KW-1185">Reference proteome</keyword>
<name>A0A7Y9ASR6_9ACTN</name>
<dbReference type="InterPro" id="IPR036188">
    <property type="entry name" value="FAD/NAD-bd_sf"/>
</dbReference>
<dbReference type="EMBL" id="JACCBB010000001">
    <property type="protein sequence ID" value="NYD20723.1"/>
    <property type="molecule type" value="Genomic_DNA"/>
</dbReference>
<dbReference type="PRINTS" id="PR00419">
    <property type="entry name" value="ADXRDTASE"/>
</dbReference>
<dbReference type="Gene3D" id="3.50.50.60">
    <property type="entry name" value="FAD/NAD(P)-binding domain"/>
    <property type="match status" value="1"/>
</dbReference>
<gene>
    <name evidence="2" type="ORF">BJ968_000263</name>
</gene>
<dbReference type="PANTHER" id="PTHR42923">
    <property type="entry name" value="PROTOPORPHYRINOGEN OXIDASE"/>
    <property type="match status" value="1"/>
</dbReference>
<evidence type="ECO:0000313" key="3">
    <source>
        <dbReference type="Proteomes" id="UP000521922"/>
    </source>
</evidence>
<dbReference type="RefSeq" id="WP_179748526.1">
    <property type="nucleotide sequence ID" value="NZ_JACCBB010000001.1"/>
</dbReference>
<organism evidence="2 3">
    <name type="scientific">Kineococcus aurantiacus</name>
    <dbReference type="NCBI Taxonomy" id="37633"/>
    <lineage>
        <taxon>Bacteria</taxon>
        <taxon>Bacillati</taxon>
        <taxon>Actinomycetota</taxon>
        <taxon>Actinomycetes</taxon>
        <taxon>Kineosporiales</taxon>
        <taxon>Kineosporiaceae</taxon>
        <taxon>Kineococcus</taxon>
    </lineage>
</organism>
<accession>A0A7Y9ASR6</accession>
<protein>
    <submittedName>
        <fullName evidence="2">Protoporphyrinogen oxidase</fullName>
    </submittedName>
</protein>
<dbReference type="SUPFAM" id="SSF51905">
    <property type="entry name" value="FAD/NAD(P)-binding domain"/>
    <property type="match status" value="1"/>
</dbReference>
<dbReference type="Pfam" id="PF01593">
    <property type="entry name" value="Amino_oxidase"/>
    <property type="match status" value="1"/>
</dbReference>
<dbReference type="InterPro" id="IPR002937">
    <property type="entry name" value="Amino_oxidase"/>
</dbReference>
<dbReference type="InterPro" id="IPR050464">
    <property type="entry name" value="Zeta_carotene_desat/Oxidored"/>
</dbReference>
<reference evidence="2 3" key="1">
    <citation type="submission" date="2020-07" db="EMBL/GenBank/DDBJ databases">
        <title>Sequencing the genomes of 1000 actinobacteria strains.</title>
        <authorList>
            <person name="Klenk H.-P."/>
        </authorList>
    </citation>
    <scope>NUCLEOTIDE SEQUENCE [LARGE SCALE GENOMIC DNA]</scope>
    <source>
        <strain evidence="2 3">DSM 7487</strain>
    </source>
</reference>
<evidence type="ECO:0000313" key="2">
    <source>
        <dbReference type="EMBL" id="NYD20723.1"/>
    </source>
</evidence>
<dbReference type="AlphaFoldDB" id="A0A7Y9ASR6"/>
<sequence>MSQLVAEDVTSRHGSDDPVVVVGAGPVGLAAAERLLDGGAQVVVVDRAAAVGGSSRSLDLWGHRLDLGPRAVPADAPAEALTRWLDLAGAAGGVERTRAVHRAVVGGRLLDLPLRPTDLLPPGGAVRRLARHLGRDRTTGATPAPASAWDVLVARYGAAVTREVFVPASRKRFGVHPGELPAALADELAGTPRRRGGHGEVLTAREGAGAVWAELARRLTARGARVLLSTCVEGLITDGDRVSAVRLRDGYGGHVLPARAVVAAVPATGVRSWLPGTVAPTGPAATGRDTHLVHLLLEPDPRTGGIGQDAHSVTALDASLRVGRLTTTRPWRPATSRDASRTVVCAQFWSSGDDELSVLSDEDLAAAAVAELPALGVHRGVRVLDHHVHRVPGSVPAPLPGAGGTGEAGLDRLGNLVRVARADRPGPHGPAGALLTGRALAARVPVRSR</sequence>
<comment type="caution">
    <text evidence="2">The sequence shown here is derived from an EMBL/GenBank/DDBJ whole genome shotgun (WGS) entry which is preliminary data.</text>
</comment>
<dbReference type="GO" id="GO:0016491">
    <property type="term" value="F:oxidoreductase activity"/>
    <property type="evidence" value="ECO:0007669"/>
    <property type="project" value="InterPro"/>
</dbReference>